<proteinExistence type="predicted"/>
<evidence type="ECO:0000256" key="1">
    <source>
        <dbReference type="SAM" id="Phobius"/>
    </source>
</evidence>
<sequence length="205" mass="23587">MKNIRKEILVWIQLVSFVEIWAAVLFFSRTSLKIEWEAIKKLPDVVTIYVLLVLIFTNWAWRLPIFKGWLVPFPDLQGTWKGTLQSTWIDPATSQKIQPKDVMLVIKQTFSNISCVMYTDESNSFSNTAQINQDDDSGIFRLSYNYTNRSKANVRDRSVIHDGAAILKVITEPEKSLEGEYRTSRKTTGDISVKFISKKLSQTNS</sequence>
<protein>
    <recommendedName>
        <fullName evidence="2">CD-NTase-associated protein 15 domain-containing protein</fullName>
    </recommendedName>
</protein>
<organism evidence="3 4">
    <name type="scientific">Candidatus Kuenenbacteria bacterium CG1_02_38_13</name>
    <dbReference type="NCBI Taxonomy" id="1805235"/>
    <lineage>
        <taxon>Bacteria</taxon>
        <taxon>Candidatus Kueneniibacteriota</taxon>
    </lineage>
</organism>
<dbReference type="Proteomes" id="UP000182465">
    <property type="component" value="Unassembled WGS sequence"/>
</dbReference>
<feature type="transmembrane region" description="Helical" evidence="1">
    <location>
        <begin position="46"/>
        <end position="63"/>
    </location>
</feature>
<reference evidence="3 4" key="1">
    <citation type="journal article" date="2016" name="Environ. Microbiol.">
        <title>Genomic resolution of a cold subsurface aquifer community provides metabolic insights for novel microbes adapted to high CO concentrations.</title>
        <authorList>
            <person name="Probst A.J."/>
            <person name="Castelle C.J."/>
            <person name="Singh A."/>
            <person name="Brown C.T."/>
            <person name="Anantharaman K."/>
            <person name="Sharon I."/>
            <person name="Hug L.A."/>
            <person name="Burstein D."/>
            <person name="Emerson J.B."/>
            <person name="Thomas B.C."/>
            <person name="Banfield J.F."/>
        </authorList>
    </citation>
    <scope>NUCLEOTIDE SEQUENCE [LARGE SCALE GENOMIC DNA]</scope>
    <source>
        <strain evidence="3">CG1_02_38_13</strain>
    </source>
</reference>
<evidence type="ECO:0000313" key="4">
    <source>
        <dbReference type="Proteomes" id="UP000182465"/>
    </source>
</evidence>
<dbReference type="EMBL" id="MNVB01000030">
    <property type="protein sequence ID" value="OIO17491.1"/>
    <property type="molecule type" value="Genomic_DNA"/>
</dbReference>
<feature type="domain" description="CD-NTase-associated protein 15" evidence="2">
    <location>
        <begin position="72"/>
        <end position="193"/>
    </location>
</feature>
<evidence type="ECO:0000313" key="3">
    <source>
        <dbReference type="EMBL" id="OIO17491.1"/>
    </source>
</evidence>
<gene>
    <name evidence="3" type="ORF">AUJ29_01245</name>
</gene>
<keyword evidence="1" id="KW-0472">Membrane</keyword>
<keyword evidence="1" id="KW-1133">Transmembrane helix</keyword>
<evidence type="ECO:0000259" key="2">
    <source>
        <dbReference type="Pfam" id="PF18153"/>
    </source>
</evidence>
<dbReference type="Pfam" id="PF18153">
    <property type="entry name" value="Cap15_CD_rec"/>
    <property type="match status" value="1"/>
</dbReference>
<comment type="caution">
    <text evidence="3">The sequence shown here is derived from an EMBL/GenBank/DDBJ whole genome shotgun (WGS) entry which is preliminary data.</text>
</comment>
<name>A0A1J4U2I0_9BACT</name>
<dbReference type="InterPro" id="IPR041208">
    <property type="entry name" value="Cap15"/>
</dbReference>
<accession>A0A1J4U2I0</accession>
<dbReference type="AlphaFoldDB" id="A0A1J4U2I0"/>
<keyword evidence="1" id="KW-0812">Transmembrane</keyword>